<evidence type="ECO:0000259" key="4">
    <source>
        <dbReference type="PROSITE" id="PS50020"/>
    </source>
</evidence>
<feature type="compositionally biased region" description="Polar residues" evidence="2">
    <location>
        <begin position="356"/>
        <end position="372"/>
    </location>
</feature>
<gene>
    <name evidence="5" type="ORF">PHYBOEH_002280</name>
</gene>
<feature type="domain" description="WW" evidence="4">
    <location>
        <begin position="400"/>
        <end position="434"/>
    </location>
</feature>
<evidence type="ECO:0000256" key="1">
    <source>
        <dbReference type="SAM" id="Coils"/>
    </source>
</evidence>
<dbReference type="PROSITE" id="PS01159">
    <property type="entry name" value="WW_DOMAIN_1"/>
    <property type="match status" value="1"/>
</dbReference>
<reference evidence="5" key="1">
    <citation type="submission" date="2021-02" db="EMBL/GenBank/DDBJ databases">
        <authorList>
            <person name="Palmer J.M."/>
        </authorList>
    </citation>
    <scope>NUCLEOTIDE SEQUENCE</scope>
    <source>
        <strain evidence="5">SCRP23</strain>
    </source>
</reference>
<name>A0A8T1WQU8_9STRA</name>
<feature type="region of interest" description="Disordered" evidence="2">
    <location>
        <begin position="265"/>
        <end position="301"/>
    </location>
</feature>
<dbReference type="Proteomes" id="UP000693981">
    <property type="component" value="Unassembled WGS sequence"/>
</dbReference>
<feature type="coiled-coil region" evidence="1">
    <location>
        <begin position="212"/>
        <end position="239"/>
    </location>
</feature>
<evidence type="ECO:0000259" key="3">
    <source>
        <dbReference type="PROSITE" id="PS50003"/>
    </source>
</evidence>
<evidence type="ECO:0000313" key="6">
    <source>
        <dbReference type="Proteomes" id="UP000693981"/>
    </source>
</evidence>
<evidence type="ECO:0000313" key="5">
    <source>
        <dbReference type="EMBL" id="KAG7396412.1"/>
    </source>
</evidence>
<dbReference type="CDD" id="cd00821">
    <property type="entry name" value="PH"/>
    <property type="match status" value="1"/>
</dbReference>
<dbReference type="CDD" id="cd00201">
    <property type="entry name" value="WW"/>
    <property type="match status" value="1"/>
</dbReference>
<dbReference type="InterPro" id="IPR001849">
    <property type="entry name" value="PH_domain"/>
</dbReference>
<dbReference type="PROSITE" id="PS50020">
    <property type="entry name" value="WW_DOMAIN_2"/>
    <property type="match status" value="1"/>
</dbReference>
<proteinExistence type="predicted"/>
<dbReference type="PROSITE" id="PS50003">
    <property type="entry name" value="PH_DOMAIN"/>
    <property type="match status" value="1"/>
</dbReference>
<dbReference type="SMART" id="SM00456">
    <property type="entry name" value="WW"/>
    <property type="match status" value="1"/>
</dbReference>
<dbReference type="EMBL" id="JAGDFL010000156">
    <property type="protein sequence ID" value="KAG7396412.1"/>
    <property type="molecule type" value="Genomic_DNA"/>
</dbReference>
<feature type="compositionally biased region" description="Acidic residues" evidence="2">
    <location>
        <begin position="522"/>
        <end position="542"/>
    </location>
</feature>
<dbReference type="Pfam" id="PF00169">
    <property type="entry name" value="PH"/>
    <property type="match status" value="1"/>
</dbReference>
<evidence type="ECO:0008006" key="7">
    <source>
        <dbReference type="Google" id="ProtNLM"/>
    </source>
</evidence>
<sequence>MIDTEGAAQAVTTRATRSGFLRKQADNEPGAWNQYYFVLKPLTYLFYYNSKDDEIPRGIIDLEYLTDIKRNADCLQRAVGGGDNCFRVSGKLPKPLGEPNANGDLPKMRPLYLDTDDDEEAEKWMDAIRNHRFSLKKDEQFFEMVHHLHDAEYKVAQLEAAQRKEAETKRTVRIKTQKLLHKMRALESDDVDNYREDDIDENNDDYDMVSAVEAMEDVIMDLEAKMERQDQMIARLKEINAAKDKKLSAGTVSSRRGFTQVIQRAVSRYDSEQSEDEEESPPPSRRAYKTRNDPPSTHDKNVSDVQAVCAMWNAKKKNPSQPPTVPEDGDSEETDNRSNRNRTAPRRVAVAANPGSKPQDNSSAQKFVSALQSRPGKSDRESEEDTVSIDSSDDRGSGEEPLPPGWTKHESRGFPGSYYYAHDTGVTSWEVPTEDTLRELGGGDAVDSAPLVSSPRDNNPRSIDARETKQHGSNNRENNPGSGTGARNNGARINDARDTNTYRGNSARYNARVTHSRRGADDDIYVESSSDDLSELESDEEGGATSSAAYRVKKPKPKSAWAFKLPKLLPTNNNAQPSPEVASSLSPICHAADHHEF</sequence>
<dbReference type="SMART" id="SM00233">
    <property type="entry name" value="PH"/>
    <property type="match status" value="1"/>
</dbReference>
<dbReference type="OrthoDB" id="43122at2759"/>
<dbReference type="AlphaFoldDB" id="A0A8T1WQU8"/>
<protein>
    <recommendedName>
        <fullName evidence="7">WW domain-containing protein</fullName>
    </recommendedName>
</protein>
<evidence type="ECO:0000256" key="2">
    <source>
        <dbReference type="SAM" id="MobiDB-lite"/>
    </source>
</evidence>
<organism evidence="5 6">
    <name type="scientific">Phytophthora boehmeriae</name>
    <dbReference type="NCBI Taxonomy" id="109152"/>
    <lineage>
        <taxon>Eukaryota</taxon>
        <taxon>Sar</taxon>
        <taxon>Stramenopiles</taxon>
        <taxon>Oomycota</taxon>
        <taxon>Peronosporomycetes</taxon>
        <taxon>Peronosporales</taxon>
        <taxon>Peronosporaceae</taxon>
        <taxon>Phytophthora</taxon>
    </lineage>
</organism>
<keyword evidence="6" id="KW-1185">Reference proteome</keyword>
<feature type="compositionally biased region" description="Basic and acidic residues" evidence="2">
    <location>
        <begin position="290"/>
        <end position="301"/>
    </location>
</feature>
<feature type="domain" description="PH" evidence="3">
    <location>
        <begin position="14"/>
        <end position="133"/>
    </location>
</feature>
<accession>A0A8T1WQU8</accession>
<feature type="compositionally biased region" description="Polar residues" evidence="2">
    <location>
        <begin position="471"/>
        <end position="487"/>
    </location>
</feature>
<feature type="region of interest" description="Disordered" evidence="2">
    <location>
        <begin position="313"/>
        <end position="557"/>
    </location>
</feature>
<comment type="caution">
    <text evidence="5">The sequence shown here is derived from an EMBL/GenBank/DDBJ whole genome shotgun (WGS) entry which is preliminary data.</text>
</comment>
<dbReference type="InterPro" id="IPR001202">
    <property type="entry name" value="WW_dom"/>
</dbReference>
<keyword evidence="1" id="KW-0175">Coiled coil</keyword>